<keyword evidence="4" id="KW-1185">Reference proteome</keyword>
<accession>A0A3N5A519</accession>
<keyword evidence="2" id="KW-0812">Transmembrane</keyword>
<reference evidence="3 4" key="1">
    <citation type="submission" date="2018-11" db="EMBL/GenBank/DDBJ databases">
        <title>Sequencing the genomes of 1000 actinobacteria strains.</title>
        <authorList>
            <person name="Klenk H.-P."/>
        </authorList>
    </citation>
    <scope>NUCLEOTIDE SEQUENCE [LARGE SCALE GENOMIC DNA]</scope>
    <source>
        <strain evidence="3 4">DSM 14418</strain>
    </source>
</reference>
<keyword evidence="2" id="KW-0472">Membrane</keyword>
<dbReference type="AlphaFoldDB" id="A0A3N5A519"/>
<dbReference type="Proteomes" id="UP000280726">
    <property type="component" value="Unassembled WGS sequence"/>
</dbReference>
<sequence length="255" mass="27748">MTREVVRDAEVVPVLKRSVTPTPSRRPRAGVSGTLRHPRSSDLQWNPWASAPSEGEVGAVQVDASAVVETLGQVLLVGGLVAAAVATAVGLALWYVVRRVRRSRRLRRGLDRSRLTVRSVASDDAGRRLARLHLELNRSLDATQRSIGAATSSHRPVGNMPSIAANLVRAGEQLEEELRLAELEPDKALRETWAAWLEGQVAEHARLSTDLRRSLLTAGGGPGVNHLDRASQHLAVEIEALSAWDPTYRKHPHSA</sequence>
<evidence type="ECO:0000256" key="1">
    <source>
        <dbReference type="SAM" id="MobiDB-lite"/>
    </source>
</evidence>
<keyword evidence="2" id="KW-1133">Transmembrane helix</keyword>
<dbReference type="EMBL" id="RKRA01000001">
    <property type="protein sequence ID" value="RPF26871.1"/>
    <property type="molecule type" value="Genomic_DNA"/>
</dbReference>
<gene>
    <name evidence="3" type="ORF">EDD32_1330</name>
</gene>
<evidence type="ECO:0000256" key="2">
    <source>
        <dbReference type="SAM" id="Phobius"/>
    </source>
</evidence>
<feature type="transmembrane region" description="Helical" evidence="2">
    <location>
        <begin position="74"/>
        <end position="97"/>
    </location>
</feature>
<evidence type="ECO:0000313" key="4">
    <source>
        <dbReference type="Proteomes" id="UP000280726"/>
    </source>
</evidence>
<name>A0A3N5A519_9MICO</name>
<comment type="caution">
    <text evidence="3">The sequence shown here is derived from an EMBL/GenBank/DDBJ whole genome shotgun (WGS) entry which is preliminary data.</text>
</comment>
<organism evidence="3 4">
    <name type="scientific">Georgenia muralis</name>
    <dbReference type="NCBI Taxonomy" id="154117"/>
    <lineage>
        <taxon>Bacteria</taxon>
        <taxon>Bacillati</taxon>
        <taxon>Actinomycetota</taxon>
        <taxon>Actinomycetes</taxon>
        <taxon>Micrococcales</taxon>
        <taxon>Bogoriellaceae</taxon>
        <taxon>Georgenia</taxon>
    </lineage>
</organism>
<feature type="region of interest" description="Disordered" evidence="1">
    <location>
        <begin position="17"/>
        <end position="48"/>
    </location>
</feature>
<protein>
    <submittedName>
        <fullName evidence="3">Uncharacterized protein</fullName>
    </submittedName>
</protein>
<evidence type="ECO:0000313" key="3">
    <source>
        <dbReference type="EMBL" id="RPF26871.1"/>
    </source>
</evidence>
<proteinExistence type="predicted"/>